<evidence type="ECO:0000313" key="2">
    <source>
        <dbReference type="Proteomes" id="UP000189835"/>
    </source>
</evidence>
<proteinExistence type="predicted"/>
<reference evidence="1 2" key="1">
    <citation type="submission" date="2017-02" db="EMBL/GenBank/DDBJ databases">
        <title>Genome sequence of Microcystis aeruginosa KW.</title>
        <authorList>
            <person name="Oh H.-M."/>
            <person name="Ahn C.-Y."/>
            <person name="Jeong H."/>
            <person name="Srivastava A."/>
            <person name="Lee H.-G."/>
            <person name="Kang S.-R."/>
        </authorList>
    </citation>
    <scope>NUCLEOTIDE SEQUENCE [LARGE SCALE GENOMIC DNA]</scope>
    <source>
        <strain evidence="1 2">KW</strain>
    </source>
</reference>
<organism evidence="1 2">
    <name type="scientific">Microcystis aeruginosa KW</name>
    <dbReference type="NCBI Taxonomy" id="1960155"/>
    <lineage>
        <taxon>Bacteria</taxon>
        <taxon>Bacillati</taxon>
        <taxon>Cyanobacteriota</taxon>
        <taxon>Cyanophyceae</taxon>
        <taxon>Oscillatoriophycideae</taxon>
        <taxon>Chroococcales</taxon>
        <taxon>Microcystaceae</taxon>
        <taxon>Microcystis</taxon>
    </lineage>
</organism>
<name>A0A1V4BU09_MICAE</name>
<dbReference type="RefSeq" id="WP_079208948.1">
    <property type="nucleotide sequence ID" value="NZ_MVGR01000004.1"/>
</dbReference>
<sequence>MFEDNIVVLKEFNRLINSTENVYLDILSEALPFIVSNFPGGEMALKVCKSLSKLQNSSIKAFLLETGNQDIRTAIKIITNDLDGKNFDYELIQALTLLKRGRDTFLNLIDKEYKTWDWFRRIDLIRNNYAKAFIASNFIAFCYKLLNDNTKSDKAFDESKLYFYYHLYHYSKEAREKIEGYTIKSVAFVIEGVPTVISSISSSKKIKNTEEKAKEAVISYYELIQAEEENFIKISKSVFGKNLTKELGNNSFRTEIKSRNSKSWAGVYAQLYTRWKPPITYW</sequence>
<comment type="caution">
    <text evidence="1">The sequence shown here is derived from an EMBL/GenBank/DDBJ whole genome shotgun (WGS) entry which is preliminary data.</text>
</comment>
<protein>
    <submittedName>
        <fullName evidence="1">Uncharacterized protein</fullName>
    </submittedName>
</protein>
<dbReference type="EMBL" id="MVGR01000004">
    <property type="protein sequence ID" value="OPF17940.1"/>
    <property type="molecule type" value="Genomic_DNA"/>
</dbReference>
<accession>A0A1V4BU09</accession>
<dbReference type="Proteomes" id="UP000189835">
    <property type="component" value="Unassembled WGS sequence"/>
</dbReference>
<evidence type="ECO:0000313" key="1">
    <source>
        <dbReference type="EMBL" id="OPF17940.1"/>
    </source>
</evidence>
<gene>
    <name evidence="1" type="ORF">B1L04_18955</name>
</gene>
<dbReference type="AlphaFoldDB" id="A0A1V4BU09"/>